<dbReference type="GO" id="GO:0052861">
    <property type="term" value="F:endo-1,3(4)-beta-glucanase activity"/>
    <property type="evidence" value="ECO:0007669"/>
    <property type="project" value="UniProtKB-EC"/>
</dbReference>
<evidence type="ECO:0000259" key="8">
    <source>
        <dbReference type="PROSITE" id="PS51762"/>
    </source>
</evidence>
<dbReference type="OrthoDB" id="192832at2759"/>
<dbReference type="InterPro" id="IPR013320">
    <property type="entry name" value="ConA-like_dom_sf"/>
</dbReference>
<proteinExistence type="inferred from homology"/>
<feature type="region of interest" description="Disordered" evidence="6">
    <location>
        <begin position="334"/>
        <end position="383"/>
    </location>
</feature>
<dbReference type="PROSITE" id="PS51762">
    <property type="entry name" value="GH16_2"/>
    <property type="match status" value="1"/>
</dbReference>
<keyword evidence="10" id="KW-1185">Reference proteome</keyword>
<dbReference type="PANTHER" id="PTHR10963:SF24">
    <property type="entry name" value="GLYCOSIDASE C21B10.07-RELATED"/>
    <property type="match status" value="1"/>
</dbReference>
<comment type="similarity">
    <text evidence="2">Belongs to the glycosyl hydrolase 16 family.</text>
</comment>
<dbReference type="Gene3D" id="2.60.120.200">
    <property type="match status" value="1"/>
</dbReference>
<dbReference type="AlphaFoldDB" id="A0A8T9BW38"/>
<reference evidence="9 10" key="1">
    <citation type="submission" date="2018-05" db="EMBL/GenBank/DDBJ databases">
        <title>Genome sequencing and assembly of the regulated plant pathogen Lachnellula willkommii and related sister species for the development of diagnostic species identification markers.</title>
        <authorList>
            <person name="Giroux E."/>
            <person name="Bilodeau G."/>
        </authorList>
    </citation>
    <scope>NUCLEOTIDE SEQUENCE [LARGE SCALE GENOMIC DNA]</scope>
    <source>
        <strain evidence="9 10">CBS 268.59</strain>
    </source>
</reference>
<dbReference type="Pfam" id="PF26113">
    <property type="entry name" value="GH16_XgeA"/>
    <property type="match status" value="1"/>
</dbReference>
<accession>A0A8T9BW38</accession>
<evidence type="ECO:0000313" key="10">
    <source>
        <dbReference type="Proteomes" id="UP000469558"/>
    </source>
</evidence>
<evidence type="ECO:0000256" key="1">
    <source>
        <dbReference type="ARBA" id="ARBA00000124"/>
    </source>
</evidence>
<evidence type="ECO:0000256" key="4">
    <source>
        <dbReference type="ARBA" id="ARBA00022801"/>
    </source>
</evidence>
<evidence type="ECO:0000256" key="7">
    <source>
        <dbReference type="SAM" id="SignalP"/>
    </source>
</evidence>
<evidence type="ECO:0000256" key="2">
    <source>
        <dbReference type="ARBA" id="ARBA00006865"/>
    </source>
</evidence>
<feature type="non-terminal residue" evidence="9">
    <location>
        <position position="1"/>
    </location>
</feature>
<protein>
    <recommendedName>
        <fullName evidence="3">endo-1,3(4)-beta-glucanase</fullName>
        <ecNumber evidence="3">3.2.1.6</ecNumber>
    </recommendedName>
</protein>
<dbReference type="InterPro" id="IPR000757">
    <property type="entry name" value="Beta-glucanase-like"/>
</dbReference>
<sequence length="383" mass="40407">MAFPFSKSCYTTLFLFSILSPGGQATSIYNLDTSLSGQSFFEGFDFYTGSDPTHGFVNFLGGPQAEIKGLAGPGPNGASYMGVDHTTTLSTSGPGRNSVRITSKKSWTHGLFIADIEHMPGGICGTWPAFWMLGPNWPYNGEIDIIEGVNSNHNNLMSLHSSANCTIAGSGQSGQIQSNNCDGNFSYNAGCGTTASTDYSYGALFNAISGGVYATEWTSEYIKIWFFPRTSIPQDITNGVPNPSSWGTPQSNFQGGCDIDSHFASQNIVIDTTFCGDWGNAVWSSDSTCSSKAPTCEAYVAANPSAFTNAYWTINSVKVYQLGLQASLSAAKKISSTSKKTSTSSSQKASSSTRSATSSTQKSSTSTAKTSSSSAKALSARST</sequence>
<evidence type="ECO:0000256" key="6">
    <source>
        <dbReference type="SAM" id="MobiDB-lite"/>
    </source>
</evidence>
<organism evidence="9 10">
    <name type="scientific">Lachnellula suecica</name>
    <dbReference type="NCBI Taxonomy" id="602035"/>
    <lineage>
        <taxon>Eukaryota</taxon>
        <taxon>Fungi</taxon>
        <taxon>Dikarya</taxon>
        <taxon>Ascomycota</taxon>
        <taxon>Pezizomycotina</taxon>
        <taxon>Leotiomycetes</taxon>
        <taxon>Helotiales</taxon>
        <taxon>Lachnaceae</taxon>
        <taxon>Lachnellula</taxon>
    </lineage>
</organism>
<evidence type="ECO:0000313" key="9">
    <source>
        <dbReference type="EMBL" id="TVY62767.1"/>
    </source>
</evidence>
<comment type="catalytic activity">
    <reaction evidence="1">
        <text>Endohydrolysis of (1-&gt;3)- or (1-&gt;4)-linkages in beta-D-glucans when the glucose residue whose reducing group is involved in the linkage to be hydrolyzed is itself substituted at C-3.</text>
        <dbReference type="EC" id="3.2.1.6"/>
    </reaction>
</comment>
<keyword evidence="4" id="KW-0378">Hydrolase</keyword>
<dbReference type="FunFam" id="2.60.120.200:FF:000114">
    <property type="entry name" value="Probable endo-1,3(4)-beta-glucanase NFIA_089530"/>
    <property type="match status" value="1"/>
</dbReference>
<dbReference type="EMBL" id="QGMK01001929">
    <property type="protein sequence ID" value="TVY62767.1"/>
    <property type="molecule type" value="Genomic_DNA"/>
</dbReference>
<dbReference type="EC" id="3.2.1.6" evidence="3"/>
<evidence type="ECO:0000256" key="5">
    <source>
        <dbReference type="ARBA" id="ARBA00023295"/>
    </source>
</evidence>
<keyword evidence="5" id="KW-0326">Glycosidase</keyword>
<comment type="caution">
    <text evidence="9">The sequence shown here is derived from an EMBL/GenBank/DDBJ whole genome shotgun (WGS) entry which is preliminary data.</text>
</comment>
<dbReference type="InterPro" id="IPR050546">
    <property type="entry name" value="Glycosyl_Hydrlase_16"/>
</dbReference>
<dbReference type="PANTHER" id="PTHR10963">
    <property type="entry name" value="GLYCOSYL HYDROLASE-RELATED"/>
    <property type="match status" value="1"/>
</dbReference>
<dbReference type="CDD" id="cd02181">
    <property type="entry name" value="GH16_fungal_Lam16A_glucanase"/>
    <property type="match status" value="1"/>
</dbReference>
<feature type="domain" description="GH16" evidence="8">
    <location>
        <begin position="26"/>
        <end position="287"/>
    </location>
</feature>
<name>A0A8T9BW38_9HELO</name>
<gene>
    <name evidence="9" type="ORF">LSUE1_G006650</name>
</gene>
<feature type="signal peptide" evidence="7">
    <location>
        <begin position="1"/>
        <end position="25"/>
    </location>
</feature>
<feature type="chain" id="PRO_5035877828" description="endo-1,3(4)-beta-glucanase" evidence="7">
    <location>
        <begin position="26"/>
        <end position="383"/>
    </location>
</feature>
<evidence type="ECO:0000256" key="3">
    <source>
        <dbReference type="ARBA" id="ARBA00012599"/>
    </source>
</evidence>
<dbReference type="Proteomes" id="UP000469558">
    <property type="component" value="Unassembled WGS sequence"/>
</dbReference>
<dbReference type="SUPFAM" id="SSF49899">
    <property type="entry name" value="Concanavalin A-like lectins/glucanases"/>
    <property type="match status" value="1"/>
</dbReference>
<dbReference type="GO" id="GO:0009251">
    <property type="term" value="P:glucan catabolic process"/>
    <property type="evidence" value="ECO:0007669"/>
    <property type="project" value="TreeGrafter"/>
</dbReference>
<keyword evidence="7" id="KW-0732">Signal</keyword>